<protein>
    <submittedName>
        <fullName evidence="2">Phosphotransferase</fullName>
    </submittedName>
</protein>
<organism evidence="2 3">
    <name type="scientific">Amycolatopsis pigmentata</name>
    <dbReference type="NCBI Taxonomy" id="450801"/>
    <lineage>
        <taxon>Bacteria</taxon>
        <taxon>Bacillati</taxon>
        <taxon>Actinomycetota</taxon>
        <taxon>Actinomycetes</taxon>
        <taxon>Pseudonocardiales</taxon>
        <taxon>Pseudonocardiaceae</taxon>
        <taxon>Amycolatopsis</taxon>
    </lineage>
</organism>
<keyword evidence="3" id="KW-1185">Reference proteome</keyword>
<feature type="domain" description="Aminoglycoside phosphotransferase" evidence="1">
    <location>
        <begin position="58"/>
        <end position="224"/>
    </location>
</feature>
<name>A0ABW5G2I6_9PSEU</name>
<comment type="caution">
    <text evidence="2">The sequence shown here is derived from an EMBL/GenBank/DDBJ whole genome shotgun (WGS) entry which is preliminary data.</text>
</comment>
<sequence>MNDRYTAAGVAAAVAAGRRLGLPADRPEILAFGANVLVRLGPAVARVPATTLITRPDTEYRLACDVAISTFLAERDVPVVEPWEDPGPHVVDGLPVTLWRFTRHDPGYRFTPAEVGVLLSDLHEALRDYPGELPVDPVTELHRALEVFRDELPADRLRALADELVLDGPAQPLHGDAHAGNLLATPDGPRWLDFEDTWLGPIGWDLACLARSPRIDGNAAVAAYAGPVPDLTPFLRLRSLQSVWWLFSVARRFPERRDEARAALAEALNTLPPVEDR</sequence>
<accession>A0ABW5G2I6</accession>
<evidence type="ECO:0000313" key="3">
    <source>
        <dbReference type="Proteomes" id="UP001597417"/>
    </source>
</evidence>
<dbReference type="InterPro" id="IPR002575">
    <property type="entry name" value="Aminoglycoside_PTrfase"/>
</dbReference>
<proteinExistence type="predicted"/>
<dbReference type="EMBL" id="JBHUKR010000021">
    <property type="protein sequence ID" value="MFD2421092.1"/>
    <property type="molecule type" value="Genomic_DNA"/>
</dbReference>
<dbReference type="Gene3D" id="3.90.1200.10">
    <property type="match status" value="1"/>
</dbReference>
<evidence type="ECO:0000259" key="1">
    <source>
        <dbReference type="Pfam" id="PF01636"/>
    </source>
</evidence>
<dbReference type="RefSeq" id="WP_378269493.1">
    <property type="nucleotide sequence ID" value="NZ_JBHUKR010000021.1"/>
</dbReference>
<evidence type="ECO:0000313" key="2">
    <source>
        <dbReference type="EMBL" id="MFD2421092.1"/>
    </source>
</evidence>
<dbReference type="InterPro" id="IPR011009">
    <property type="entry name" value="Kinase-like_dom_sf"/>
</dbReference>
<dbReference type="Pfam" id="PF01636">
    <property type="entry name" value="APH"/>
    <property type="match status" value="1"/>
</dbReference>
<reference evidence="3" key="1">
    <citation type="journal article" date="2019" name="Int. J. Syst. Evol. Microbiol.">
        <title>The Global Catalogue of Microorganisms (GCM) 10K type strain sequencing project: providing services to taxonomists for standard genome sequencing and annotation.</title>
        <authorList>
            <consortium name="The Broad Institute Genomics Platform"/>
            <consortium name="The Broad Institute Genome Sequencing Center for Infectious Disease"/>
            <person name="Wu L."/>
            <person name="Ma J."/>
        </authorList>
    </citation>
    <scope>NUCLEOTIDE SEQUENCE [LARGE SCALE GENOMIC DNA]</scope>
    <source>
        <strain evidence="3">CGMCC 4.7645</strain>
    </source>
</reference>
<dbReference type="Proteomes" id="UP001597417">
    <property type="component" value="Unassembled WGS sequence"/>
</dbReference>
<gene>
    <name evidence="2" type="ORF">ACFSXZ_32665</name>
</gene>
<dbReference type="SUPFAM" id="SSF56112">
    <property type="entry name" value="Protein kinase-like (PK-like)"/>
    <property type="match status" value="1"/>
</dbReference>